<name>A0A936F1L8_9BACT</name>
<accession>A0A936F1L8</accession>
<evidence type="ECO:0000256" key="1">
    <source>
        <dbReference type="SAM" id="SignalP"/>
    </source>
</evidence>
<feature type="chain" id="PRO_5037129968" description="Outer membrane protein beta-barrel domain-containing protein" evidence="1">
    <location>
        <begin position="18"/>
        <end position="149"/>
    </location>
</feature>
<dbReference type="Proteomes" id="UP000709959">
    <property type="component" value="Unassembled WGS sequence"/>
</dbReference>
<reference evidence="2 3" key="1">
    <citation type="submission" date="2020-10" db="EMBL/GenBank/DDBJ databases">
        <title>Connecting structure to function with the recovery of over 1000 high-quality activated sludge metagenome-assembled genomes encoding full-length rRNA genes using long-read sequencing.</title>
        <authorList>
            <person name="Singleton C.M."/>
            <person name="Petriglieri F."/>
            <person name="Kristensen J.M."/>
            <person name="Kirkegaard R.H."/>
            <person name="Michaelsen T.Y."/>
            <person name="Andersen M.H."/>
            <person name="Karst S.M."/>
            <person name="Dueholm M.S."/>
            <person name="Nielsen P.H."/>
            <person name="Albertsen M."/>
        </authorList>
    </citation>
    <scope>NUCLEOTIDE SEQUENCE [LARGE SCALE GENOMIC DNA]</scope>
    <source>
        <strain evidence="2">OdNE_18-Q3-R46-58_MAXAC.008</strain>
    </source>
</reference>
<evidence type="ECO:0000313" key="3">
    <source>
        <dbReference type="Proteomes" id="UP000709959"/>
    </source>
</evidence>
<proteinExistence type="predicted"/>
<evidence type="ECO:0000313" key="2">
    <source>
        <dbReference type="EMBL" id="MBK8572145.1"/>
    </source>
</evidence>
<dbReference type="EMBL" id="JADKCH010000003">
    <property type="protein sequence ID" value="MBK8572145.1"/>
    <property type="molecule type" value="Genomic_DNA"/>
</dbReference>
<protein>
    <recommendedName>
        <fullName evidence="4">Outer membrane protein beta-barrel domain-containing protein</fullName>
    </recommendedName>
</protein>
<organism evidence="2 3">
    <name type="scientific">Candidatus Geothrix odensensis</name>
    <dbReference type="NCBI Taxonomy" id="2954440"/>
    <lineage>
        <taxon>Bacteria</taxon>
        <taxon>Pseudomonadati</taxon>
        <taxon>Acidobacteriota</taxon>
        <taxon>Holophagae</taxon>
        <taxon>Holophagales</taxon>
        <taxon>Holophagaceae</taxon>
        <taxon>Geothrix</taxon>
    </lineage>
</organism>
<dbReference type="AlphaFoldDB" id="A0A936F1L8"/>
<keyword evidence="1" id="KW-0732">Signal</keyword>
<feature type="signal peptide" evidence="1">
    <location>
        <begin position="1"/>
        <end position="17"/>
    </location>
</feature>
<evidence type="ECO:0008006" key="4">
    <source>
        <dbReference type="Google" id="ProtNLM"/>
    </source>
</evidence>
<sequence>MRRLLPLLLLAPLPLAAQSTLVSVIRQPRATAAEFTVPITELQVKDRGEFAHLHLGVGLGVRHWDDGDNALRFVADANATANELFLGLGAIVEVPQGEGAFLGPRLRVGWAFHPRWVVSLEGEHLERPFTSGLTPRRRSKLGLVATFRF</sequence>
<comment type="caution">
    <text evidence="2">The sequence shown here is derived from an EMBL/GenBank/DDBJ whole genome shotgun (WGS) entry which is preliminary data.</text>
</comment>
<gene>
    <name evidence="2" type="ORF">IPN91_05745</name>
</gene>